<sequence length="359" mass="39326">MGEILSPSSSCSPPLLTPTITAIPSDLQLRLQYLLNSRPEWWSYAIFWRATPDSSDAGRRPLLSWGDGHFRGSKSRSATHHHPKKPSGFKPIFSVNDDPTEESIDGAFSDVEWFYVVSFTRTFADGDGSPGRAFGSRTPIWLAGVRDLQESFCDRALEANSHGVQTLAFVPAWGGVLELGSSDVVPENWGLIQQAKALLIPKGEARLSQRREKLNHCFYALRAAVPNVSRMDKASLLGDAVTYINQLRARVADLEAEVGRDVKRVKRENALGRTDGGGGCMDAEVEVRVMMGGDAVIRAQSGNAGHPPARLMGALRDMGMHVQHASVSSVKEFMLQDVVVRVPNNMDGKSLRAALLERF</sequence>
<reference evidence="8" key="1">
    <citation type="journal article" date="2023" name="Nat. Commun.">
        <title>Diploid and tetraploid genomes of Acorus and the evolution of monocots.</title>
        <authorList>
            <person name="Ma L."/>
            <person name="Liu K.W."/>
            <person name="Li Z."/>
            <person name="Hsiao Y.Y."/>
            <person name="Qi Y."/>
            <person name="Fu T."/>
            <person name="Tang G.D."/>
            <person name="Zhang D."/>
            <person name="Sun W.H."/>
            <person name="Liu D.K."/>
            <person name="Li Y."/>
            <person name="Chen G.Z."/>
            <person name="Liu X.D."/>
            <person name="Liao X.Y."/>
            <person name="Jiang Y.T."/>
            <person name="Yu X."/>
            <person name="Hao Y."/>
            <person name="Huang J."/>
            <person name="Zhao X.W."/>
            <person name="Ke S."/>
            <person name="Chen Y.Y."/>
            <person name="Wu W.L."/>
            <person name="Hsu J.L."/>
            <person name="Lin Y.F."/>
            <person name="Huang M.D."/>
            <person name="Li C.Y."/>
            <person name="Huang L."/>
            <person name="Wang Z.W."/>
            <person name="Zhao X."/>
            <person name="Zhong W.Y."/>
            <person name="Peng D.H."/>
            <person name="Ahmad S."/>
            <person name="Lan S."/>
            <person name="Zhang J.S."/>
            <person name="Tsai W.C."/>
            <person name="Van de Peer Y."/>
            <person name="Liu Z.J."/>
        </authorList>
    </citation>
    <scope>NUCLEOTIDE SEQUENCE</scope>
    <source>
        <strain evidence="8">CP</strain>
    </source>
</reference>
<evidence type="ECO:0000256" key="1">
    <source>
        <dbReference type="ARBA" id="ARBA00005510"/>
    </source>
</evidence>
<dbReference type="Proteomes" id="UP001180020">
    <property type="component" value="Unassembled WGS sequence"/>
</dbReference>
<dbReference type="SUPFAM" id="SSF47459">
    <property type="entry name" value="HLH, helix-loop-helix DNA-binding domain"/>
    <property type="match status" value="1"/>
</dbReference>
<dbReference type="GO" id="GO:0003700">
    <property type="term" value="F:DNA-binding transcription factor activity"/>
    <property type="evidence" value="ECO:0007669"/>
    <property type="project" value="InterPro"/>
</dbReference>
<evidence type="ECO:0000256" key="2">
    <source>
        <dbReference type="ARBA" id="ARBA00023015"/>
    </source>
</evidence>
<comment type="caution">
    <text evidence="8">The sequence shown here is derived from an EMBL/GenBank/DDBJ whole genome shotgun (WGS) entry which is preliminary data.</text>
</comment>
<dbReference type="Pfam" id="PF14215">
    <property type="entry name" value="bHLH-MYC_N"/>
    <property type="match status" value="1"/>
</dbReference>
<organism evidence="8 9">
    <name type="scientific">Acorus calamus</name>
    <name type="common">Sweet flag</name>
    <dbReference type="NCBI Taxonomy" id="4465"/>
    <lineage>
        <taxon>Eukaryota</taxon>
        <taxon>Viridiplantae</taxon>
        <taxon>Streptophyta</taxon>
        <taxon>Embryophyta</taxon>
        <taxon>Tracheophyta</taxon>
        <taxon>Spermatophyta</taxon>
        <taxon>Magnoliopsida</taxon>
        <taxon>Liliopsida</taxon>
        <taxon>Acoraceae</taxon>
        <taxon>Acorus</taxon>
    </lineage>
</organism>
<dbReference type="PROSITE" id="PS50888">
    <property type="entry name" value="BHLH"/>
    <property type="match status" value="1"/>
</dbReference>
<dbReference type="Gene3D" id="4.10.280.10">
    <property type="entry name" value="Helix-loop-helix DNA-binding domain"/>
    <property type="match status" value="1"/>
</dbReference>
<feature type="region of interest" description="Disordered" evidence="6">
    <location>
        <begin position="73"/>
        <end position="95"/>
    </location>
</feature>
<evidence type="ECO:0000259" key="7">
    <source>
        <dbReference type="PROSITE" id="PS50888"/>
    </source>
</evidence>
<dbReference type="SMART" id="SM00353">
    <property type="entry name" value="HLH"/>
    <property type="match status" value="1"/>
</dbReference>
<dbReference type="GO" id="GO:0046983">
    <property type="term" value="F:protein dimerization activity"/>
    <property type="evidence" value="ECO:0007669"/>
    <property type="project" value="InterPro"/>
</dbReference>
<feature type="domain" description="BHLH" evidence="7">
    <location>
        <begin position="198"/>
        <end position="247"/>
    </location>
</feature>
<dbReference type="AlphaFoldDB" id="A0AAV9F797"/>
<dbReference type="InterPro" id="IPR045084">
    <property type="entry name" value="AIB/MYC-like"/>
</dbReference>
<evidence type="ECO:0000256" key="4">
    <source>
        <dbReference type="ARBA" id="ARBA00023242"/>
    </source>
</evidence>
<evidence type="ECO:0000256" key="3">
    <source>
        <dbReference type="ARBA" id="ARBA00023163"/>
    </source>
</evidence>
<dbReference type="PANTHER" id="PTHR11514:SF115">
    <property type="entry name" value="TRANSCRIPTION FACTOR"/>
    <property type="match status" value="1"/>
</dbReference>
<evidence type="ECO:0000313" key="9">
    <source>
        <dbReference type="Proteomes" id="UP001180020"/>
    </source>
</evidence>
<keyword evidence="4 5" id="KW-0539">Nucleus</keyword>
<dbReference type="GO" id="GO:0000976">
    <property type="term" value="F:transcription cis-regulatory region binding"/>
    <property type="evidence" value="ECO:0007669"/>
    <property type="project" value="TreeGrafter"/>
</dbReference>
<evidence type="ECO:0000313" key="8">
    <source>
        <dbReference type="EMBL" id="KAK1321746.1"/>
    </source>
</evidence>
<dbReference type="PANTHER" id="PTHR11514">
    <property type="entry name" value="MYC"/>
    <property type="match status" value="1"/>
</dbReference>
<evidence type="ECO:0000256" key="5">
    <source>
        <dbReference type="RuleBase" id="RU369104"/>
    </source>
</evidence>
<keyword evidence="3 5" id="KW-0804">Transcription</keyword>
<dbReference type="InterPro" id="IPR036638">
    <property type="entry name" value="HLH_DNA-bd_sf"/>
</dbReference>
<keyword evidence="9" id="KW-1185">Reference proteome</keyword>
<keyword evidence="2 5" id="KW-0805">Transcription regulation</keyword>
<name>A0AAV9F797_ACOCL</name>
<reference evidence="8" key="2">
    <citation type="submission" date="2023-06" db="EMBL/GenBank/DDBJ databases">
        <authorList>
            <person name="Ma L."/>
            <person name="Liu K.-W."/>
            <person name="Li Z."/>
            <person name="Hsiao Y.-Y."/>
            <person name="Qi Y."/>
            <person name="Fu T."/>
            <person name="Tang G."/>
            <person name="Zhang D."/>
            <person name="Sun W.-H."/>
            <person name="Liu D.-K."/>
            <person name="Li Y."/>
            <person name="Chen G.-Z."/>
            <person name="Liu X.-D."/>
            <person name="Liao X.-Y."/>
            <person name="Jiang Y.-T."/>
            <person name="Yu X."/>
            <person name="Hao Y."/>
            <person name="Huang J."/>
            <person name="Zhao X.-W."/>
            <person name="Ke S."/>
            <person name="Chen Y.-Y."/>
            <person name="Wu W.-L."/>
            <person name="Hsu J.-L."/>
            <person name="Lin Y.-F."/>
            <person name="Huang M.-D."/>
            <person name="Li C.-Y."/>
            <person name="Huang L."/>
            <person name="Wang Z.-W."/>
            <person name="Zhao X."/>
            <person name="Zhong W.-Y."/>
            <person name="Peng D.-H."/>
            <person name="Ahmad S."/>
            <person name="Lan S."/>
            <person name="Zhang J.-S."/>
            <person name="Tsai W.-C."/>
            <person name="Van De Peer Y."/>
            <person name="Liu Z.-J."/>
        </authorList>
    </citation>
    <scope>NUCLEOTIDE SEQUENCE</scope>
    <source>
        <strain evidence="8">CP</strain>
        <tissue evidence="8">Leaves</tissue>
    </source>
</reference>
<dbReference type="InterPro" id="IPR011598">
    <property type="entry name" value="bHLH_dom"/>
</dbReference>
<accession>A0AAV9F797</accession>
<feature type="compositionally biased region" description="Basic residues" evidence="6">
    <location>
        <begin position="73"/>
        <end position="87"/>
    </location>
</feature>
<dbReference type="GO" id="GO:0005634">
    <property type="term" value="C:nucleus"/>
    <property type="evidence" value="ECO:0007669"/>
    <property type="project" value="UniProtKB-SubCell"/>
</dbReference>
<dbReference type="EMBL" id="JAUJYO010000003">
    <property type="protein sequence ID" value="KAK1321746.1"/>
    <property type="molecule type" value="Genomic_DNA"/>
</dbReference>
<comment type="subcellular location">
    <subcellularLocation>
        <location evidence="5">Nucleus</location>
    </subcellularLocation>
</comment>
<protein>
    <recommendedName>
        <fullName evidence="5">Transcription factor</fullName>
        <shortName evidence="5">bHLH transcription factor</shortName>
    </recommendedName>
    <alternativeName>
        <fullName evidence="5">Basic helix-loop-helix protein</fullName>
    </alternativeName>
</protein>
<dbReference type="InterPro" id="IPR025610">
    <property type="entry name" value="MYC/MYB_N"/>
</dbReference>
<evidence type="ECO:0000256" key="6">
    <source>
        <dbReference type="SAM" id="MobiDB-lite"/>
    </source>
</evidence>
<comment type="similarity">
    <text evidence="1">Belongs to the bHLH protein family.</text>
</comment>
<dbReference type="Pfam" id="PF00010">
    <property type="entry name" value="HLH"/>
    <property type="match status" value="1"/>
</dbReference>
<gene>
    <name evidence="8" type="primary">BHLH14</name>
    <name evidence="8" type="ORF">QJS10_CPA03g01925</name>
</gene>
<proteinExistence type="inferred from homology"/>